<sequence length="136" mass="14297">MCNNSKLYQIPNEEDDDLGLDTSGGAPDFKGSFSGRRLLEKPDYMGNTSPDSVNMGRRGDSKVGFSGVRPSSTMFSSFKTDPISKPSPLGSSSSGINANRDSVVASALNEAPSDLSAVTQGGLSVSQQGQLQFLLQ</sequence>
<dbReference type="Proteomes" id="UP000326396">
    <property type="component" value="Unassembled WGS sequence"/>
</dbReference>
<organism evidence="2 3">
    <name type="scientific">Mikania micrantha</name>
    <name type="common">bitter vine</name>
    <dbReference type="NCBI Taxonomy" id="192012"/>
    <lineage>
        <taxon>Eukaryota</taxon>
        <taxon>Viridiplantae</taxon>
        <taxon>Streptophyta</taxon>
        <taxon>Embryophyta</taxon>
        <taxon>Tracheophyta</taxon>
        <taxon>Spermatophyta</taxon>
        <taxon>Magnoliopsida</taxon>
        <taxon>eudicotyledons</taxon>
        <taxon>Gunneridae</taxon>
        <taxon>Pentapetalae</taxon>
        <taxon>asterids</taxon>
        <taxon>campanulids</taxon>
        <taxon>Asterales</taxon>
        <taxon>Asteraceae</taxon>
        <taxon>Asteroideae</taxon>
        <taxon>Heliantheae alliance</taxon>
        <taxon>Eupatorieae</taxon>
        <taxon>Mikania</taxon>
    </lineage>
</organism>
<comment type="caution">
    <text evidence="2">The sequence shown here is derived from an EMBL/GenBank/DDBJ whole genome shotgun (WGS) entry which is preliminary data.</text>
</comment>
<evidence type="ECO:0000313" key="3">
    <source>
        <dbReference type="Proteomes" id="UP000326396"/>
    </source>
</evidence>
<feature type="compositionally biased region" description="Low complexity" evidence="1">
    <location>
        <begin position="83"/>
        <end position="96"/>
    </location>
</feature>
<feature type="compositionally biased region" description="Polar residues" evidence="1">
    <location>
        <begin position="69"/>
        <end position="79"/>
    </location>
</feature>
<gene>
    <name evidence="2" type="ORF">E3N88_43268</name>
</gene>
<accession>A0A5N6LFF4</accession>
<protein>
    <submittedName>
        <fullName evidence="2">Uncharacterized protein</fullName>
    </submittedName>
</protein>
<dbReference type="EMBL" id="SZYD01001055">
    <property type="protein sequence ID" value="KAD1118218.1"/>
    <property type="molecule type" value="Genomic_DNA"/>
</dbReference>
<keyword evidence="3" id="KW-1185">Reference proteome</keyword>
<feature type="region of interest" description="Disordered" evidence="1">
    <location>
        <begin position="1"/>
        <end position="97"/>
    </location>
</feature>
<dbReference type="AlphaFoldDB" id="A0A5N6LFF4"/>
<name>A0A5N6LFF4_9ASTR</name>
<evidence type="ECO:0000256" key="1">
    <source>
        <dbReference type="SAM" id="MobiDB-lite"/>
    </source>
</evidence>
<reference evidence="2 3" key="1">
    <citation type="submission" date="2019-05" db="EMBL/GenBank/DDBJ databases">
        <title>Mikania micrantha, genome provides insights into the molecular mechanism of rapid growth.</title>
        <authorList>
            <person name="Liu B."/>
        </authorList>
    </citation>
    <scope>NUCLEOTIDE SEQUENCE [LARGE SCALE GENOMIC DNA]</scope>
    <source>
        <strain evidence="2">NLD-2019</strain>
        <tissue evidence="2">Leaf</tissue>
    </source>
</reference>
<evidence type="ECO:0000313" key="2">
    <source>
        <dbReference type="EMBL" id="KAD1118218.1"/>
    </source>
</evidence>
<proteinExistence type="predicted"/>